<dbReference type="SUPFAM" id="SSF53098">
    <property type="entry name" value="Ribonuclease H-like"/>
    <property type="match status" value="1"/>
</dbReference>
<organism evidence="1 2">
    <name type="scientific">Durusdinium trenchii</name>
    <dbReference type="NCBI Taxonomy" id="1381693"/>
    <lineage>
        <taxon>Eukaryota</taxon>
        <taxon>Sar</taxon>
        <taxon>Alveolata</taxon>
        <taxon>Dinophyceae</taxon>
        <taxon>Suessiales</taxon>
        <taxon>Symbiodiniaceae</taxon>
        <taxon>Durusdinium</taxon>
    </lineage>
</organism>
<feature type="non-terminal residue" evidence="1">
    <location>
        <position position="192"/>
    </location>
</feature>
<evidence type="ECO:0000313" key="1">
    <source>
        <dbReference type="EMBL" id="CAK8999367.1"/>
    </source>
</evidence>
<protein>
    <submittedName>
        <fullName evidence="1">Uncharacterized protein</fullName>
    </submittedName>
</protein>
<keyword evidence="2" id="KW-1185">Reference proteome</keyword>
<dbReference type="PROSITE" id="PS51257">
    <property type="entry name" value="PROKAR_LIPOPROTEIN"/>
    <property type="match status" value="1"/>
</dbReference>
<accession>A0ABP0ICY8</accession>
<gene>
    <name evidence="1" type="ORF">SCF082_LOCUS6020</name>
</gene>
<dbReference type="InterPro" id="IPR036397">
    <property type="entry name" value="RNaseH_sf"/>
</dbReference>
<sequence length="192" mass="21144">MSGKSTNPPTPRVFVYGAQLGLLVLCSCDRLELFDLLALRSDAEPSAAHGATHGASWALAAQELRRILSEESMLKVVWGGVEELVDIAIELGLGIAKSLKPNEKDPVGPVLNSQSLFEELELGTAWPVIMRRFTGLRLCLEEEGSNWARRPLRASQLHHAAVMTWTQLLLLHALCSRGIVKEESLRKHTCVQ</sequence>
<dbReference type="Proteomes" id="UP001642464">
    <property type="component" value="Unassembled WGS sequence"/>
</dbReference>
<name>A0ABP0ICY8_9DINO</name>
<dbReference type="Gene3D" id="3.30.420.10">
    <property type="entry name" value="Ribonuclease H-like superfamily/Ribonuclease H"/>
    <property type="match status" value="1"/>
</dbReference>
<dbReference type="EMBL" id="CAXAMM010003319">
    <property type="protein sequence ID" value="CAK8999367.1"/>
    <property type="molecule type" value="Genomic_DNA"/>
</dbReference>
<proteinExistence type="predicted"/>
<evidence type="ECO:0000313" key="2">
    <source>
        <dbReference type="Proteomes" id="UP001642464"/>
    </source>
</evidence>
<dbReference type="InterPro" id="IPR012337">
    <property type="entry name" value="RNaseH-like_sf"/>
</dbReference>
<comment type="caution">
    <text evidence="1">The sequence shown here is derived from an EMBL/GenBank/DDBJ whole genome shotgun (WGS) entry which is preliminary data.</text>
</comment>
<reference evidence="1 2" key="1">
    <citation type="submission" date="2024-02" db="EMBL/GenBank/DDBJ databases">
        <authorList>
            <person name="Chen Y."/>
            <person name="Shah S."/>
            <person name="Dougan E. K."/>
            <person name="Thang M."/>
            <person name="Chan C."/>
        </authorList>
    </citation>
    <scope>NUCLEOTIDE SEQUENCE [LARGE SCALE GENOMIC DNA]</scope>
</reference>